<keyword evidence="7 17" id="KW-0677">Repeat</keyword>
<keyword evidence="9 17" id="KW-0133">Cell shape</keyword>
<evidence type="ECO:0000256" key="14">
    <source>
        <dbReference type="ARBA" id="ARBA00048247"/>
    </source>
</evidence>
<evidence type="ECO:0000256" key="10">
    <source>
        <dbReference type="ARBA" id="ARBA00022984"/>
    </source>
</evidence>
<keyword evidence="8 17" id="KW-0460">Magnesium</keyword>
<comment type="cofactor">
    <cofactor evidence="17">
        <name>Mg(2+)</name>
        <dbReference type="ChEBI" id="CHEBI:18420"/>
    </cofactor>
    <text evidence="17">Binds 1 Mg(2+) ion per subunit.</text>
</comment>
<feature type="binding site" evidence="17">
    <location>
        <position position="388"/>
    </location>
    <ligand>
        <name>acetyl-CoA</name>
        <dbReference type="ChEBI" id="CHEBI:57288"/>
    </ligand>
</feature>
<feature type="binding site" evidence="17">
    <location>
        <position position="111"/>
    </location>
    <ligand>
        <name>Mg(2+)</name>
        <dbReference type="ChEBI" id="CHEBI:18420"/>
    </ligand>
</feature>
<dbReference type="GO" id="GO:0005737">
    <property type="term" value="C:cytoplasm"/>
    <property type="evidence" value="ECO:0007669"/>
    <property type="project" value="UniProtKB-SubCell"/>
</dbReference>
<dbReference type="NCBIfam" id="NF010932">
    <property type="entry name" value="PRK14352.1"/>
    <property type="match status" value="1"/>
</dbReference>
<keyword evidence="3 17" id="KW-0963">Cytoplasm</keyword>
<dbReference type="SUPFAM" id="SSF51161">
    <property type="entry name" value="Trimeric LpxA-like enzymes"/>
    <property type="match status" value="1"/>
</dbReference>
<comment type="function">
    <text evidence="16 17">Catalyzes the last two sequential reactions in the de novo biosynthetic pathway for UDP-N-acetylglucosamine (UDP-GlcNAc). The C-terminal domain catalyzes the transfer of acetyl group from acetyl coenzyme A to glucosamine-1-phosphate (GlcN-1-P) to produce N-acetylglucosamine-1-phosphate (GlcNAc-1-P), which is converted into UDP-GlcNAc by the transfer of uridine 5-monophosphate (from uridine 5-triphosphate), a reaction catalyzed by the N-terminal domain.</text>
</comment>
<dbReference type="GO" id="GO:0016020">
    <property type="term" value="C:membrane"/>
    <property type="evidence" value="ECO:0007669"/>
    <property type="project" value="GOC"/>
</dbReference>
<dbReference type="InterPro" id="IPR038009">
    <property type="entry name" value="GlmU_C_LbH"/>
</dbReference>
<dbReference type="Gene3D" id="3.90.550.10">
    <property type="entry name" value="Spore Coat Polysaccharide Biosynthesis Protein SpsA, Chain A"/>
    <property type="match status" value="1"/>
</dbReference>
<evidence type="ECO:0000256" key="7">
    <source>
        <dbReference type="ARBA" id="ARBA00022737"/>
    </source>
</evidence>
<feature type="binding site" evidence="17">
    <location>
        <position position="23"/>
    </location>
    <ligand>
        <name>UDP-N-acetyl-alpha-D-glucosamine</name>
        <dbReference type="ChEBI" id="CHEBI:57705"/>
    </ligand>
</feature>
<organism evidence="19">
    <name type="scientific">Gordonia amarae</name>
    <dbReference type="NCBI Taxonomy" id="36821"/>
    <lineage>
        <taxon>Bacteria</taxon>
        <taxon>Bacillati</taxon>
        <taxon>Actinomycetota</taxon>
        <taxon>Actinomycetes</taxon>
        <taxon>Mycobacteriales</taxon>
        <taxon>Gordoniaceae</taxon>
        <taxon>Gordonia</taxon>
    </lineage>
</organism>
<dbReference type="GO" id="GO:0009245">
    <property type="term" value="P:lipid A biosynthetic process"/>
    <property type="evidence" value="ECO:0007669"/>
    <property type="project" value="UniProtKB-UniRule"/>
</dbReference>
<keyword evidence="4 17" id="KW-0808">Transferase</keyword>
<dbReference type="SUPFAM" id="SSF53448">
    <property type="entry name" value="Nucleotide-diphospho-sugar transferases"/>
    <property type="match status" value="1"/>
</dbReference>
<comment type="similarity">
    <text evidence="1 17">In the C-terminal section; belongs to the transferase hexapeptide repeat family.</text>
</comment>
<evidence type="ECO:0000256" key="6">
    <source>
        <dbReference type="ARBA" id="ARBA00022723"/>
    </source>
</evidence>
<dbReference type="GO" id="GO:0003977">
    <property type="term" value="F:UDP-N-acetylglucosamine diphosphorylase activity"/>
    <property type="evidence" value="ECO:0007669"/>
    <property type="project" value="UniProtKB-UniRule"/>
</dbReference>
<proteinExistence type="inferred from homology"/>
<feature type="binding site" evidence="17">
    <location>
        <position position="413"/>
    </location>
    <ligand>
        <name>acetyl-CoA</name>
        <dbReference type="ChEBI" id="CHEBI:57288"/>
    </ligand>
</feature>
<dbReference type="InterPro" id="IPR005882">
    <property type="entry name" value="Bifunctional_GlmU"/>
</dbReference>
<dbReference type="NCBIfam" id="TIGR01173">
    <property type="entry name" value="glmU"/>
    <property type="match status" value="1"/>
</dbReference>
<dbReference type="EMBL" id="CP045810">
    <property type="protein sequence ID" value="QHN38912.1"/>
    <property type="molecule type" value="Genomic_DNA"/>
</dbReference>
<comment type="catalytic activity">
    <reaction evidence="14 17">
        <text>alpha-D-glucosamine 1-phosphate + acetyl-CoA = N-acetyl-alpha-D-glucosamine 1-phosphate + CoA + H(+)</text>
        <dbReference type="Rhea" id="RHEA:13725"/>
        <dbReference type="ChEBI" id="CHEBI:15378"/>
        <dbReference type="ChEBI" id="CHEBI:57287"/>
        <dbReference type="ChEBI" id="CHEBI:57288"/>
        <dbReference type="ChEBI" id="CHEBI:57776"/>
        <dbReference type="ChEBI" id="CHEBI:58516"/>
        <dbReference type="EC" id="2.3.1.157"/>
    </reaction>
</comment>
<dbReference type="GO" id="GO:0019134">
    <property type="term" value="F:glucosamine-1-phosphate N-acetyltransferase activity"/>
    <property type="evidence" value="ECO:0007669"/>
    <property type="project" value="UniProtKB-UniRule"/>
</dbReference>
<dbReference type="HAMAP" id="MF_01631">
    <property type="entry name" value="GlmU"/>
    <property type="match status" value="1"/>
</dbReference>
<comment type="catalytic activity">
    <reaction evidence="15 17">
        <text>N-acetyl-alpha-D-glucosamine 1-phosphate + UTP + H(+) = UDP-N-acetyl-alpha-D-glucosamine + diphosphate</text>
        <dbReference type="Rhea" id="RHEA:13509"/>
        <dbReference type="ChEBI" id="CHEBI:15378"/>
        <dbReference type="ChEBI" id="CHEBI:33019"/>
        <dbReference type="ChEBI" id="CHEBI:46398"/>
        <dbReference type="ChEBI" id="CHEBI:57705"/>
        <dbReference type="ChEBI" id="CHEBI:57776"/>
        <dbReference type="EC" id="2.7.7.23"/>
    </reaction>
</comment>
<dbReference type="PANTHER" id="PTHR43584:SF3">
    <property type="entry name" value="BIFUNCTIONAL PROTEIN GLMU"/>
    <property type="match status" value="1"/>
</dbReference>
<feature type="region of interest" description="Pyrophosphorylase" evidence="17">
    <location>
        <begin position="1"/>
        <end position="238"/>
    </location>
</feature>
<dbReference type="RefSeq" id="WP_005186254.1">
    <property type="nucleotide sequence ID" value="NZ_CP045804.1"/>
</dbReference>
<evidence type="ECO:0000256" key="1">
    <source>
        <dbReference type="ARBA" id="ARBA00007707"/>
    </source>
</evidence>
<feature type="binding site" evidence="17">
    <location>
        <begin position="9"/>
        <end position="12"/>
    </location>
    <ligand>
        <name>UDP-N-acetyl-alpha-D-glucosamine</name>
        <dbReference type="ChEBI" id="CHEBI:57705"/>
    </ligand>
</feature>
<feature type="binding site" evidence="17">
    <location>
        <position position="374"/>
    </location>
    <ligand>
        <name>UDP-N-acetyl-alpha-D-glucosamine</name>
        <dbReference type="ChEBI" id="CHEBI:57705"/>
    </ligand>
</feature>
<dbReference type="InterPro" id="IPR025877">
    <property type="entry name" value="MobA-like_NTP_Trfase"/>
</dbReference>
<feature type="binding site" evidence="17">
    <location>
        <position position="178"/>
    </location>
    <ligand>
        <name>UDP-N-acetyl-alpha-D-glucosamine</name>
        <dbReference type="ChEBI" id="CHEBI:57705"/>
    </ligand>
</feature>
<feature type="binding site" evidence="17">
    <location>
        <position position="149"/>
    </location>
    <ligand>
        <name>UDP-N-acetyl-alpha-D-glucosamine</name>
        <dbReference type="ChEBI" id="CHEBI:57705"/>
    </ligand>
</feature>
<comment type="subcellular location">
    <subcellularLocation>
        <location evidence="17">Cytoplasm</location>
    </subcellularLocation>
</comment>
<keyword evidence="10 17" id="KW-0573">Peptidoglycan synthesis</keyword>
<comment type="similarity">
    <text evidence="2 17">In the N-terminal section; belongs to the N-acetylglucosamine-1-phosphate uridyltransferase family.</text>
</comment>
<dbReference type="AlphaFoldDB" id="A0A857KK15"/>
<dbReference type="GO" id="GO:0000287">
    <property type="term" value="F:magnesium ion binding"/>
    <property type="evidence" value="ECO:0007669"/>
    <property type="project" value="UniProtKB-UniRule"/>
</dbReference>
<evidence type="ECO:0000256" key="9">
    <source>
        <dbReference type="ARBA" id="ARBA00022960"/>
    </source>
</evidence>
<dbReference type="EC" id="2.3.1.157" evidence="17"/>
<keyword evidence="5 17" id="KW-0548">Nucleotidyltransferase</keyword>
<dbReference type="InterPro" id="IPR050065">
    <property type="entry name" value="GlmU-like"/>
</dbReference>
<evidence type="ECO:0000256" key="5">
    <source>
        <dbReference type="ARBA" id="ARBA00022695"/>
    </source>
</evidence>
<dbReference type="GO" id="GO:0006048">
    <property type="term" value="P:UDP-N-acetylglucosamine biosynthetic process"/>
    <property type="evidence" value="ECO:0007669"/>
    <property type="project" value="UniProtKB-UniPathway"/>
</dbReference>
<evidence type="ECO:0000256" key="15">
    <source>
        <dbReference type="ARBA" id="ARBA00048493"/>
    </source>
</evidence>
<keyword evidence="12 17" id="KW-0012">Acyltransferase</keyword>
<evidence type="ECO:0000313" key="19">
    <source>
        <dbReference type="EMBL" id="QHN38912.1"/>
    </source>
</evidence>
<evidence type="ECO:0000256" key="18">
    <source>
        <dbReference type="SAM" id="MobiDB-lite"/>
    </source>
</evidence>
<accession>A0A857KK15</accession>
<feature type="binding site" evidence="17">
    <location>
        <begin position="85"/>
        <end position="86"/>
    </location>
    <ligand>
        <name>UDP-N-acetyl-alpha-D-glucosamine</name>
        <dbReference type="ChEBI" id="CHEBI:57705"/>
    </ligand>
</feature>
<evidence type="ECO:0000256" key="11">
    <source>
        <dbReference type="ARBA" id="ARBA00023268"/>
    </source>
</evidence>
<feature type="compositionally biased region" description="Low complexity" evidence="18">
    <location>
        <begin position="467"/>
        <end position="479"/>
    </location>
</feature>
<protein>
    <recommendedName>
        <fullName evidence="17">Bifunctional protein GlmU</fullName>
    </recommendedName>
    <domain>
        <recommendedName>
            <fullName evidence="17">UDP-N-acetylglucosamine pyrophosphorylase</fullName>
            <ecNumber evidence="17">2.7.7.23</ecNumber>
        </recommendedName>
        <alternativeName>
            <fullName evidence="17">N-acetylglucosamine-1-phosphate uridyltransferase</fullName>
        </alternativeName>
    </domain>
    <domain>
        <recommendedName>
            <fullName evidence="17">Glucosamine-1-phosphate N-acetyltransferase</fullName>
            <ecNumber evidence="17">2.3.1.157</ecNumber>
        </recommendedName>
    </domain>
</protein>
<evidence type="ECO:0000256" key="16">
    <source>
        <dbReference type="ARBA" id="ARBA00049628"/>
    </source>
</evidence>
<keyword evidence="11 17" id="KW-0511">Multifunctional enzyme</keyword>
<name>A0A857KK15_9ACTN</name>
<dbReference type="UniPathway" id="UPA00113">
    <property type="reaction ID" value="UER00532"/>
</dbReference>
<comment type="caution">
    <text evidence="17">Lacks conserved residue(s) required for the propagation of feature annotation.</text>
</comment>
<comment type="subunit">
    <text evidence="17">Homotrimer.</text>
</comment>
<feature type="active site" description="Proton acceptor" evidence="17">
    <location>
        <position position="371"/>
    </location>
</feature>
<dbReference type="PANTHER" id="PTHR43584">
    <property type="entry name" value="NUCLEOTIDYL TRANSFERASE"/>
    <property type="match status" value="1"/>
</dbReference>
<comment type="pathway">
    <text evidence="17">Nucleotide-sugar biosynthesis; UDP-N-acetyl-alpha-D-glucosamine biosynthesis; N-acetyl-alpha-D-glucosamine 1-phosphate from alpha-D-glucosamine 6-phosphate (route II): step 2/2.</text>
</comment>
<dbReference type="UniPathway" id="UPA00973"/>
<feature type="binding site" evidence="17">
    <location>
        <begin position="394"/>
        <end position="395"/>
    </location>
    <ligand>
        <name>acetyl-CoA</name>
        <dbReference type="ChEBI" id="CHEBI:57288"/>
    </ligand>
</feature>
<feature type="binding site" evidence="17">
    <location>
        <position position="359"/>
    </location>
    <ligand>
        <name>UDP-N-acetyl-alpha-D-glucosamine</name>
        <dbReference type="ChEBI" id="CHEBI:57705"/>
    </ligand>
</feature>
<evidence type="ECO:0000256" key="12">
    <source>
        <dbReference type="ARBA" id="ARBA00023315"/>
    </source>
</evidence>
<evidence type="ECO:0000256" key="17">
    <source>
        <dbReference type="HAMAP-Rule" id="MF_01631"/>
    </source>
</evidence>
<feature type="binding site" evidence="17">
    <location>
        <position position="80"/>
    </location>
    <ligand>
        <name>UDP-N-acetyl-alpha-D-glucosamine</name>
        <dbReference type="ChEBI" id="CHEBI:57705"/>
    </ligand>
</feature>
<evidence type="ECO:0000256" key="3">
    <source>
        <dbReference type="ARBA" id="ARBA00022490"/>
    </source>
</evidence>
<dbReference type="GO" id="GO:0071555">
    <property type="term" value="P:cell wall organization"/>
    <property type="evidence" value="ECO:0007669"/>
    <property type="project" value="UniProtKB-KW"/>
</dbReference>
<dbReference type="InterPro" id="IPR029044">
    <property type="entry name" value="Nucleotide-diphossugar_trans"/>
</dbReference>
<dbReference type="GO" id="GO:0000902">
    <property type="term" value="P:cell morphogenesis"/>
    <property type="evidence" value="ECO:0007669"/>
    <property type="project" value="UniProtKB-UniRule"/>
</dbReference>
<dbReference type="Pfam" id="PF12804">
    <property type="entry name" value="NTP_transf_3"/>
    <property type="match status" value="1"/>
</dbReference>
<evidence type="ECO:0000256" key="4">
    <source>
        <dbReference type="ARBA" id="ARBA00022679"/>
    </source>
</evidence>
<dbReference type="InterPro" id="IPR011004">
    <property type="entry name" value="Trimer_LpxA-like_sf"/>
</dbReference>
<feature type="region of interest" description="Disordered" evidence="18">
    <location>
        <begin position="459"/>
        <end position="489"/>
    </location>
</feature>
<gene>
    <name evidence="17 19" type="primary">glmU</name>
    <name evidence="19" type="ORF">GII30_06770</name>
</gene>
<dbReference type="EC" id="2.7.7.23" evidence="17"/>
<feature type="binding site" evidence="17">
    <location>
        <position position="341"/>
    </location>
    <ligand>
        <name>UDP-N-acetyl-alpha-D-glucosamine</name>
        <dbReference type="ChEBI" id="CHEBI:57705"/>
    </ligand>
</feature>
<evidence type="ECO:0000256" key="8">
    <source>
        <dbReference type="ARBA" id="ARBA00022842"/>
    </source>
</evidence>
<dbReference type="CDD" id="cd03353">
    <property type="entry name" value="LbH_GlmU_C"/>
    <property type="match status" value="1"/>
</dbReference>
<keyword evidence="13 17" id="KW-0961">Cell wall biogenesis/degradation</keyword>
<comment type="pathway">
    <text evidence="17">Nucleotide-sugar biosynthesis; UDP-N-acetyl-alpha-D-glucosamine biosynthesis; UDP-N-acetyl-alpha-D-glucosamine from N-acetyl-alpha-D-glucosamine 1-phosphate: step 1/1.</text>
</comment>
<feature type="binding site" evidence="17">
    <location>
        <position position="236"/>
    </location>
    <ligand>
        <name>Mg(2+)</name>
        <dbReference type="ChEBI" id="CHEBI:18420"/>
    </ligand>
</feature>
<dbReference type="GO" id="GO:0009252">
    <property type="term" value="P:peptidoglycan biosynthetic process"/>
    <property type="evidence" value="ECO:0007669"/>
    <property type="project" value="UniProtKB-UniRule"/>
</dbReference>
<comment type="pathway">
    <text evidence="17">Bacterial outer membrane biogenesis; LPS lipid A biosynthesis.</text>
</comment>
<feature type="binding site" evidence="17">
    <location>
        <position position="163"/>
    </location>
    <ligand>
        <name>UDP-N-acetyl-alpha-D-glucosamine</name>
        <dbReference type="ChEBI" id="CHEBI:57705"/>
    </ligand>
</feature>
<reference evidence="19" key="1">
    <citation type="journal article" date="2021" name="Nat. Microbiol.">
        <title>Cocultivation of an ultrasmall environmental parasitic bacterium with lytic ability against bacteria associated with wastewater foams.</title>
        <authorList>
            <person name="Batinovic S."/>
            <person name="Rose J.J.A."/>
            <person name="Ratcliffe J."/>
            <person name="Seviour R.J."/>
            <person name="Petrovski S."/>
        </authorList>
    </citation>
    <scope>NUCLEOTIDE SEQUENCE</scope>
    <source>
        <strain evidence="19">CON44</strain>
    </source>
</reference>
<feature type="region of interest" description="N-acetyltransferase" evidence="17">
    <location>
        <begin position="260"/>
        <end position="489"/>
    </location>
</feature>
<feature type="region of interest" description="Linker" evidence="17">
    <location>
        <begin position="239"/>
        <end position="259"/>
    </location>
</feature>
<feature type="binding site" evidence="17">
    <location>
        <position position="385"/>
    </location>
    <ligand>
        <name>UDP-N-acetyl-alpha-D-glucosamine</name>
        <dbReference type="ChEBI" id="CHEBI:57705"/>
    </ligand>
</feature>
<evidence type="ECO:0000256" key="2">
    <source>
        <dbReference type="ARBA" id="ARBA00007947"/>
    </source>
</evidence>
<evidence type="ECO:0000256" key="13">
    <source>
        <dbReference type="ARBA" id="ARBA00023316"/>
    </source>
</evidence>
<feature type="binding site" evidence="17">
    <location>
        <position position="236"/>
    </location>
    <ligand>
        <name>UDP-N-acetyl-alpha-D-glucosamine</name>
        <dbReference type="ChEBI" id="CHEBI:57705"/>
    </ligand>
</feature>
<feature type="binding site" evidence="17">
    <location>
        <position position="431"/>
    </location>
    <ligand>
        <name>acetyl-CoA</name>
        <dbReference type="ChEBI" id="CHEBI:57288"/>
    </ligand>
</feature>
<dbReference type="GO" id="GO:0008360">
    <property type="term" value="P:regulation of cell shape"/>
    <property type="evidence" value="ECO:0007669"/>
    <property type="project" value="UniProtKB-KW"/>
</dbReference>
<dbReference type="CDD" id="cd02540">
    <property type="entry name" value="GT2_GlmU_N_bac"/>
    <property type="match status" value="1"/>
</dbReference>
<sequence length="489" mass="50212">MTDIAVIVLAAGAGTRMKSKTPKILHTLAGRSLVGHALHGAAGLDPKHLVAVVSHERERVSAAIDEVAAQLGTTVAIADQPQPLGTGDAARVGLGALPADFAGTVVVTAADVPLLDAGTLRAIIGTHTDGDGAAVTLTSFVADDPAGYGRIVRSADAVEAIVEHKDATVEQLAITEVNAGVYAFDAALLRDALAQVSTDNAQGEFYLTDVIEIARKAGKSVRAHLVDDPYLVAGCNDRAQLADLAAELNRRIVRRHQLAGVTVVDPATTWIDVDVTIAADVTVEPGTQLRGTTTIAEDAVVGPDSTLTDVTIGTGAQVVRTHGSEAVIGDGATVGPFAYLRPGTRLGTGGKIGTFVETKNARIGDHTKVPHLSYVGDAEIGDHTNIGASSVFVNYDGVNKHKTVIGAHCRTGSDNMFVAPVRVGDGVYTGAGTVLRDDVPPGALAVSAGSQRIIEDWVPRKRPGTPAAQAALDAQKRAAGSGDPGGDDN</sequence>
<dbReference type="Gene3D" id="2.160.10.10">
    <property type="entry name" value="Hexapeptide repeat proteins"/>
    <property type="match status" value="1"/>
</dbReference>
<keyword evidence="6 17" id="KW-0479">Metal-binding</keyword>